<evidence type="ECO:0000313" key="3">
    <source>
        <dbReference type="Proteomes" id="UP000269154"/>
    </source>
</evidence>
<dbReference type="InterPro" id="IPR025515">
    <property type="entry name" value="DUF4403"/>
</dbReference>
<dbReference type="AlphaFoldDB" id="A0A3N6P5C7"/>
<dbReference type="OrthoDB" id="442999at2"/>
<keyword evidence="1" id="KW-1133">Transmembrane helix</keyword>
<evidence type="ECO:0000313" key="2">
    <source>
        <dbReference type="EMBL" id="RQH42268.1"/>
    </source>
</evidence>
<reference evidence="2 3" key="1">
    <citation type="journal article" date="2018" name="ACS Chem. Biol.">
        <title>Ketoreductase domain dysfunction expands chemodiversity: malyngamide biosynthesis in the cyanobacterium Okeania hirsuta.</title>
        <authorList>
            <person name="Moss N.A."/>
            <person name="Leao T."/>
            <person name="Rankin M."/>
            <person name="McCullough T.M."/>
            <person name="Qu P."/>
            <person name="Korobeynikov A."/>
            <person name="Smith J.L."/>
            <person name="Gerwick L."/>
            <person name="Gerwick W.H."/>
        </authorList>
    </citation>
    <scope>NUCLEOTIDE SEQUENCE [LARGE SCALE GENOMIC DNA]</scope>
    <source>
        <strain evidence="2 3">PAB10Feb10-1</strain>
    </source>
</reference>
<keyword evidence="1" id="KW-0812">Transmembrane</keyword>
<organism evidence="2 3">
    <name type="scientific">Okeania hirsuta</name>
    <dbReference type="NCBI Taxonomy" id="1458930"/>
    <lineage>
        <taxon>Bacteria</taxon>
        <taxon>Bacillati</taxon>
        <taxon>Cyanobacteriota</taxon>
        <taxon>Cyanophyceae</taxon>
        <taxon>Oscillatoriophycideae</taxon>
        <taxon>Oscillatoriales</taxon>
        <taxon>Microcoleaceae</taxon>
        <taxon>Okeania</taxon>
    </lineage>
</organism>
<gene>
    <name evidence="2" type="ORF">D5R40_14615</name>
</gene>
<dbReference type="EMBL" id="RCBY01000074">
    <property type="protein sequence ID" value="RQH42268.1"/>
    <property type="molecule type" value="Genomic_DNA"/>
</dbReference>
<name>A0A3N6P5C7_9CYAN</name>
<evidence type="ECO:0000256" key="1">
    <source>
        <dbReference type="SAM" id="Phobius"/>
    </source>
</evidence>
<dbReference type="Proteomes" id="UP000269154">
    <property type="component" value="Unassembled WGS sequence"/>
</dbReference>
<proteinExistence type="predicted"/>
<comment type="caution">
    <text evidence="2">The sequence shown here is derived from an EMBL/GenBank/DDBJ whole genome shotgun (WGS) entry which is preliminary data.</text>
</comment>
<dbReference type="Pfam" id="PF14356">
    <property type="entry name" value="DUF4403"/>
    <property type="match status" value="1"/>
</dbReference>
<protein>
    <submittedName>
        <fullName evidence="2">DUF4403 family protein</fullName>
    </submittedName>
</protein>
<feature type="transmembrane region" description="Helical" evidence="1">
    <location>
        <begin position="34"/>
        <end position="56"/>
    </location>
</feature>
<sequence length="515" mass="57943">MFTPRLIYLRGEAKFQYFKFIQIKSMKISSIPRVIKFFILMIFVLIVIIFSSRAAFKGINIQPKLPELTSANTFQPERSESILNLPVKIPLTDIEKALNLNIPQTFVGTEADPTDLLSNDNLTYEINRKELSIGTQNNLITFSVPILGTARVKGEVNLRLFEIPVSVETNIAGTIFGDLFLGIDNEWNIQPNLNVSTNLTKAEVPIKNIGTISIRSLLKKQVDKAINKEKPKLIAELVKNLNLKAEVTKQWNNLHLSEKINQDPSIWIKTEPQSISFKEFNLSDGANVQSGIAIKMFVDTCICKEAPVINFKPLPNLTIQEQIIDKFLINLPVQVSLDEFNNTLQSKVRGKSLSVDENLKLIVNEINLSASGEKILVKVDFKTDKGSLLQGAKGILYLWGKIFYDKESNNLKVVELDYDVDTKNTLLSTADSLLKPVLLEQIEERLSFPLDQELIRAKDEANEYIQKIKLPSEIDANIEVKTIEVEKVIVTNNDIFMVLVADGNMSALLNLGSKE</sequence>
<accession>A0A3N6P5C7</accession>
<keyword evidence="3" id="KW-1185">Reference proteome</keyword>
<keyword evidence="1" id="KW-0472">Membrane</keyword>